<dbReference type="Proteomes" id="UP001156690">
    <property type="component" value="Unassembled WGS sequence"/>
</dbReference>
<evidence type="ECO:0000259" key="5">
    <source>
        <dbReference type="Pfam" id="PF02782"/>
    </source>
</evidence>
<keyword evidence="3 6" id="KW-0418">Kinase</keyword>
<feature type="domain" description="Carbohydrate kinase FGGY N-terminal" evidence="4">
    <location>
        <begin position="6"/>
        <end position="250"/>
    </location>
</feature>
<organism evidence="6 7">
    <name type="scientific">Vibrio penaeicida</name>
    <dbReference type="NCBI Taxonomy" id="104609"/>
    <lineage>
        <taxon>Bacteria</taxon>
        <taxon>Pseudomonadati</taxon>
        <taxon>Pseudomonadota</taxon>
        <taxon>Gammaproteobacteria</taxon>
        <taxon>Vibrionales</taxon>
        <taxon>Vibrionaceae</taxon>
        <taxon>Vibrio</taxon>
    </lineage>
</organism>
<dbReference type="SUPFAM" id="SSF53067">
    <property type="entry name" value="Actin-like ATPase domain"/>
    <property type="match status" value="2"/>
</dbReference>
<dbReference type="Pfam" id="PF00370">
    <property type="entry name" value="FGGY_N"/>
    <property type="match status" value="1"/>
</dbReference>
<dbReference type="InterPro" id="IPR018485">
    <property type="entry name" value="FGGY_C"/>
</dbReference>
<dbReference type="PANTHER" id="PTHR43095:SF5">
    <property type="entry name" value="XYLULOSE KINASE"/>
    <property type="match status" value="1"/>
</dbReference>
<dbReference type="CDD" id="cd00366">
    <property type="entry name" value="ASKHA_NBD_FGGY"/>
    <property type="match status" value="1"/>
</dbReference>
<protein>
    <submittedName>
        <fullName evidence="6">Gluconate kinase</fullName>
    </submittedName>
</protein>
<evidence type="ECO:0000256" key="2">
    <source>
        <dbReference type="ARBA" id="ARBA00022679"/>
    </source>
</evidence>
<evidence type="ECO:0000256" key="1">
    <source>
        <dbReference type="ARBA" id="ARBA00009156"/>
    </source>
</evidence>
<dbReference type="GO" id="GO:0016301">
    <property type="term" value="F:kinase activity"/>
    <property type="evidence" value="ECO:0007669"/>
    <property type="project" value="UniProtKB-KW"/>
</dbReference>
<evidence type="ECO:0000313" key="7">
    <source>
        <dbReference type="Proteomes" id="UP001156690"/>
    </source>
</evidence>
<evidence type="ECO:0000313" key="6">
    <source>
        <dbReference type="EMBL" id="GLQ75255.1"/>
    </source>
</evidence>
<evidence type="ECO:0000256" key="3">
    <source>
        <dbReference type="ARBA" id="ARBA00022777"/>
    </source>
</evidence>
<keyword evidence="2" id="KW-0808">Transferase</keyword>
<keyword evidence="7" id="KW-1185">Reference proteome</keyword>
<evidence type="ECO:0000259" key="4">
    <source>
        <dbReference type="Pfam" id="PF00370"/>
    </source>
</evidence>
<sequence length="498" mass="54309">MTKKLILTIDLGSSGMLLSVFSNKGKLLNEQKQTYTPETDTSGKATYDINRMYDSVLSSINQLFATGSFSAEDVCVIGVSGMMGGVLGVDKYGSPTFPYTTSLDTRFLPHYENITREHGTEIREVTGTWYPILAPKMKWMESQSKENFAKTVKVVPVTSYIVGHLAELPPEKWAIDKSLLWMTGLSNKSSQQWDQNIASKLGIDLNLLPYIAESTDIVGHTTRKLSTLTSIPSGTPILAGLGDTPASIVGAGGFSNTVAVDIAGTYPILSMSTPFTSYDRIEKVGEIFGSPLPNICHPSVFINGGGLTQKWLVDIMFGDDGDQISHYEALSKEAESIAPGSDGLLCNPHFGGRACPPDAHINSGAFVGLNWGHKRAHLYRSFLEALAYDLSLTFNQLSNDLGEQVKEIRGVSGMANNSLWNQMKADILNLPYVEMDNKEATALGTAITAGVSIGLFENFEQATSDICTPKKVYKPRRELHEAYEPYITAYKKLIEGTP</sequence>
<gene>
    <name evidence="6" type="primary">gntK</name>
    <name evidence="6" type="ORF">GCM10007932_46170</name>
</gene>
<dbReference type="InterPro" id="IPR000577">
    <property type="entry name" value="Carb_kinase_FGGY"/>
</dbReference>
<dbReference type="InterPro" id="IPR018484">
    <property type="entry name" value="FGGY_N"/>
</dbReference>
<dbReference type="InterPro" id="IPR043129">
    <property type="entry name" value="ATPase_NBD"/>
</dbReference>
<accession>A0AAV5NX02</accession>
<dbReference type="GO" id="GO:0005975">
    <property type="term" value="P:carbohydrate metabolic process"/>
    <property type="evidence" value="ECO:0007669"/>
    <property type="project" value="InterPro"/>
</dbReference>
<dbReference type="PANTHER" id="PTHR43095">
    <property type="entry name" value="SUGAR KINASE"/>
    <property type="match status" value="1"/>
</dbReference>
<reference evidence="7" key="1">
    <citation type="journal article" date="2019" name="Int. J. Syst. Evol. Microbiol.">
        <title>The Global Catalogue of Microorganisms (GCM) 10K type strain sequencing project: providing services to taxonomists for standard genome sequencing and annotation.</title>
        <authorList>
            <consortium name="The Broad Institute Genomics Platform"/>
            <consortium name="The Broad Institute Genome Sequencing Center for Infectious Disease"/>
            <person name="Wu L."/>
            <person name="Ma J."/>
        </authorList>
    </citation>
    <scope>NUCLEOTIDE SEQUENCE [LARGE SCALE GENOMIC DNA]</scope>
    <source>
        <strain evidence="7">NBRC 15640</strain>
    </source>
</reference>
<comment type="similarity">
    <text evidence="1">Belongs to the FGGY kinase family.</text>
</comment>
<dbReference type="InterPro" id="IPR050406">
    <property type="entry name" value="FGGY_Carb_Kinase"/>
</dbReference>
<feature type="domain" description="Carbohydrate kinase FGGY C-terminal" evidence="5">
    <location>
        <begin position="306"/>
        <end position="452"/>
    </location>
</feature>
<dbReference type="Gene3D" id="3.30.420.40">
    <property type="match status" value="2"/>
</dbReference>
<comment type="caution">
    <text evidence="6">The sequence shown here is derived from an EMBL/GenBank/DDBJ whole genome shotgun (WGS) entry which is preliminary data.</text>
</comment>
<dbReference type="AlphaFoldDB" id="A0AAV5NX02"/>
<dbReference type="PIRSF" id="PIRSF000538">
    <property type="entry name" value="GlpK"/>
    <property type="match status" value="1"/>
</dbReference>
<dbReference type="Pfam" id="PF02782">
    <property type="entry name" value="FGGY_C"/>
    <property type="match status" value="1"/>
</dbReference>
<name>A0AAV5NX02_9VIBR</name>
<dbReference type="EMBL" id="BSNX01000067">
    <property type="protein sequence ID" value="GLQ75255.1"/>
    <property type="molecule type" value="Genomic_DNA"/>
</dbReference>
<dbReference type="RefSeq" id="WP_126608681.1">
    <property type="nucleotide sequence ID" value="NZ_AP025144.1"/>
</dbReference>
<proteinExistence type="inferred from homology"/>